<dbReference type="Pfam" id="PF07992">
    <property type="entry name" value="Pyr_redox_2"/>
    <property type="match status" value="1"/>
</dbReference>
<dbReference type="PANTHER" id="PTHR10632">
    <property type="entry name" value="SULFIDE:QUINONE OXIDOREDUCTASE"/>
    <property type="match status" value="1"/>
</dbReference>
<name>A0A0M9VN83_9BASI</name>
<dbReference type="Pfam" id="PF12824">
    <property type="entry name" value="MRP-L20"/>
    <property type="match status" value="1"/>
</dbReference>
<reference evidence="3 4" key="1">
    <citation type="submission" date="2015-07" db="EMBL/GenBank/DDBJ databases">
        <title>Draft Genome Sequence of Malassezia furfur CBS1878 and Malassezia pachydermatis CBS1879.</title>
        <authorList>
            <person name="Triana S."/>
            <person name="Ohm R."/>
            <person name="Gonzalez A."/>
            <person name="DeCock H."/>
            <person name="Restrepo S."/>
            <person name="Celis A."/>
        </authorList>
    </citation>
    <scope>NUCLEOTIDE SEQUENCE [LARGE SCALE GENOMIC DNA]</scope>
    <source>
        <strain evidence="3 4">CBS 1879</strain>
    </source>
</reference>
<feature type="compositionally biased region" description="Polar residues" evidence="1">
    <location>
        <begin position="522"/>
        <end position="532"/>
    </location>
</feature>
<dbReference type="OrthoDB" id="5376590at2759"/>
<dbReference type="Gene3D" id="3.50.50.60">
    <property type="entry name" value="FAD/NAD(P)-binding domain"/>
    <property type="match status" value="2"/>
</dbReference>
<gene>
    <name evidence="3" type="ORF">Malapachy_1427</name>
</gene>
<dbReference type="EMBL" id="LGAV01000007">
    <property type="protein sequence ID" value="KOS13052.1"/>
    <property type="molecule type" value="Genomic_DNA"/>
</dbReference>
<dbReference type="InterPro" id="IPR015904">
    <property type="entry name" value="Sulphide_quinone_reductase"/>
</dbReference>
<comment type="caution">
    <text evidence="3">The sequence shown here is derived from an EMBL/GenBank/DDBJ whole genome shotgun (WGS) entry which is preliminary data.</text>
</comment>
<dbReference type="GO" id="GO:0070224">
    <property type="term" value="F:sulfide:quinone oxidoreductase activity"/>
    <property type="evidence" value="ECO:0007669"/>
    <property type="project" value="TreeGrafter"/>
</dbReference>
<evidence type="ECO:0000313" key="3">
    <source>
        <dbReference type="EMBL" id="KOS13052.1"/>
    </source>
</evidence>
<dbReference type="GO" id="GO:0070221">
    <property type="term" value="P:sulfide oxidation, using sulfide:quinone oxidoreductase"/>
    <property type="evidence" value="ECO:0007669"/>
    <property type="project" value="TreeGrafter"/>
</dbReference>
<dbReference type="FunFam" id="3.50.50.60:FF:000203">
    <property type="entry name" value="Related to sulfide:quinone oxidoreductase, mitochondrial"/>
    <property type="match status" value="1"/>
</dbReference>
<feature type="domain" description="FAD/NAD(P)-binding" evidence="2">
    <location>
        <begin position="34"/>
        <end position="150"/>
    </location>
</feature>
<dbReference type="SUPFAM" id="SSF51905">
    <property type="entry name" value="FAD/NAD(P)-binding domain"/>
    <property type="match status" value="2"/>
</dbReference>
<dbReference type="VEuPathDB" id="FungiDB:Malapachy_1427"/>
<evidence type="ECO:0000313" key="4">
    <source>
        <dbReference type="Proteomes" id="UP000037751"/>
    </source>
</evidence>
<protein>
    <submittedName>
        <fullName evidence="3">Sulfide:quinone mitochondrial</fullName>
    </submittedName>
</protein>
<keyword evidence="4" id="KW-1185">Reference proteome</keyword>
<dbReference type="GeneID" id="28727806"/>
<dbReference type="AlphaFoldDB" id="A0A0M9VN83"/>
<dbReference type="GO" id="GO:0071949">
    <property type="term" value="F:FAD binding"/>
    <property type="evidence" value="ECO:0007669"/>
    <property type="project" value="TreeGrafter"/>
</dbReference>
<dbReference type="PANTHER" id="PTHR10632:SF2">
    <property type="entry name" value="SULFIDE:QUINONE OXIDOREDUCTASE, MITOCHONDRIAL"/>
    <property type="match status" value="1"/>
</dbReference>
<evidence type="ECO:0000256" key="1">
    <source>
        <dbReference type="SAM" id="MobiDB-lite"/>
    </source>
</evidence>
<sequence length="612" mass="67541">MMLTRAIRVAAAPKRLSAVNLFSTSAAINDAAHKVVVIGGGSAGLSVSHQLLNTGKFKEDEIAVVEPSQWHNYQPGWSLVGGGLKTRESLRREESTLIDPKIHLYKDAVTTMEPEQNQVTTSSGEKLTYEHLVIASGYTITLDGISGLKEALADPSSNVASIYTYDSVVDVFPKINRLKEGRAIFTQPGSPIKCAGAPQKIMWLALDHWQKNGLYKKDASSPIKIDFATGMPTMFSVPKYSEVLNKLREERGVGGYFQHNLVAIEDNGKTAVFQKGDEKVRMPFDFLHVTPTMAPPAFLKNSSLSNEGGYANVSQDTLQHVKYSNVWSLGDSSSLPTSKTAAAITGQAPVLVTNLTNALDGKAPSATYDGYTSCPLLTEYGKVLLAEFMYGLKVNESFAKFGIDQGKPQRAFYYLKKDFFPWVYYNSMVKGTWAGPKGWLSGKRSFSTSTRAMRNTPTRHPRDPLDYSAQAVRFPLESGETFIARSAPSQDTGRVSFGTAQALFENASPLSPEEEAKMPPQLRSQSTRAESNNLTKAQIQEMQQLRHQDPYKFTASVLAKKFGCSPTFVSIVAPVSKEVRSARNAEMELKKVTWGMNKRIAQEQRRERKALW</sequence>
<dbReference type="RefSeq" id="XP_017990684.1">
    <property type="nucleotide sequence ID" value="XM_018135931.1"/>
</dbReference>
<accession>A0A0M9VN83</accession>
<dbReference type="GO" id="GO:0005739">
    <property type="term" value="C:mitochondrion"/>
    <property type="evidence" value="ECO:0007669"/>
    <property type="project" value="TreeGrafter"/>
</dbReference>
<evidence type="ECO:0000259" key="2">
    <source>
        <dbReference type="Pfam" id="PF07992"/>
    </source>
</evidence>
<organism evidence="3 4">
    <name type="scientific">Malassezia pachydermatis</name>
    <dbReference type="NCBI Taxonomy" id="77020"/>
    <lineage>
        <taxon>Eukaryota</taxon>
        <taxon>Fungi</taxon>
        <taxon>Dikarya</taxon>
        <taxon>Basidiomycota</taxon>
        <taxon>Ustilaginomycotina</taxon>
        <taxon>Malasseziomycetes</taxon>
        <taxon>Malasseziales</taxon>
        <taxon>Malasseziaceae</taxon>
        <taxon>Malassezia</taxon>
    </lineage>
</organism>
<dbReference type="STRING" id="77020.A0A0M9VN83"/>
<feature type="region of interest" description="Disordered" evidence="1">
    <location>
        <begin position="508"/>
        <end position="532"/>
    </location>
</feature>
<dbReference type="Proteomes" id="UP000037751">
    <property type="component" value="Unassembled WGS sequence"/>
</dbReference>
<dbReference type="InterPro" id="IPR023753">
    <property type="entry name" value="FAD/NAD-binding_dom"/>
</dbReference>
<dbReference type="InterPro" id="IPR036188">
    <property type="entry name" value="FAD/NAD-bd_sf"/>
</dbReference>
<proteinExistence type="predicted"/>